<protein>
    <submittedName>
        <fullName evidence="1">Uncharacterized protein</fullName>
    </submittedName>
</protein>
<proteinExistence type="predicted"/>
<dbReference type="KEGG" id="loa:LOAG_02398"/>
<dbReference type="CTD" id="9939784"/>
<reference evidence="1" key="1">
    <citation type="submission" date="2012-04" db="EMBL/GenBank/DDBJ databases">
        <title>The Genome Sequence of Loa loa.</title>
        <authorList>
            <consortium name="The Broad Institute Genome Sequencing Platform"/>
            <consortium name="Broad Institute Genome Sequencing Center for Infectious Disease"/>
            <person name="Nutman T.B."/>
            <person name="Fink D.L."/>
            <person name="Russ C."/>
            <person name="Young S."/>
            <person name="Zeng Q."/>
            <person name="Gargeya S."/>
            <person name="Alvarado L."/>
            <person name="Berlin A."/>
            <person name="Chapman S.B."/>
            <person name="Chen Z."/>
            <person name="Freedman E."/>
            <person name="Gellesch M."/>
            <person name="Goldberg J."/>
            <person name="Griggs A."/>
            <person name="Gujja S."/>
            <person name="Heilman E.R."/>
            <person name="Heiman D."/>
            <person name="Howarth C."/>
            <person name="Mehta T."/>
            <person name="Neiman D."/>
            <person name="Pearson M."/>
            <person name="Roberts A."/>
            <person name="Saif S."/>
            <person name="Shea T."/>
            <person name="Shenoy N."/>
            <person name="Sisk P."/>
            <person name="Stolte C."/>
            <person name="Sykes S."/>
            <person name="White J."/>
            <person name="Yandava C."/>
            <person name="Haas B."/>
            <person name="Henn M.R."/>
            <person name="Nusbaum C."/>
            <person name="Birren B."/>
        </authorList>
    </citation>
    <scope>NUCLEOTIDE SEQUENCE [LARGE SCALE GENOMIC DNA]</scope>
</reference>
<dbReference type="RefSeq" id="XP_003137984.1">
    <property type="nucleotide sequence ID" value="XM_003137936.1"/>
</dbReference>
<accession>A0A1S0U8Q3</accession>
<gene>
    <name evidence="1" type="ORF">LOAG_02398</name>
</gene>
<dbReference type="InParanoid" id="A0A1S0U8Q3"/>
<name>A0A1S0U8Q3_LOALO</name>
<sequence length="65" mass="7093">MAKNGKVGKAIATAYMKDERDIPEYEFPDSGHVKLNLTTSDVAFLEGATSEPDMRSRSPTSISVM</sequence>
<dbReference type="OrthoDB" id="5876658at2759"/>
<organism evidence="1">
    <name type="scientific">Loa loa</name>
    <name type="common">Eye worm</name>
    <name type="synonym">Filaria loa</name>
    <dbReference type="NCBI Taxonomy" id="7209"/>
    <lineage>
        <taxon>Eukaryota</taxon>
        <taxon>Metazoa</taxon>
        <taxon>Ecdysozoa</taxon>
        <taxon>Nematoda</taxon>
        <taxon>Chromadorea</taxon>
        <taxon>Rhabditida</taxon>
        <taxon>Spirurina</taxon>
        <taxon>Spiruromorpha</taxon>
        <taxon>Filarioidea</taxon>
        <taxon>Onchocercidae</taxon>
        <taxon>Loa</taxon>
    </lineage>
</organism>
<evidence type="ECO:0000313" key="1">
    <source>
        <dbReference type="EMBL" id="EFO26086.1"/>
    </source>
</evidence>
<dbReference type="EMBL" id="JH712119">
    <property type="protein sequence ID" value="EFO26086.1"/>
    <property type="molecule type" value="Genomic_DNA"/>
</dbReference>
<dbReference type="AlphaFoldDB" id="A0A1S0U8Q3"/>
<dbReference type="GeneID" id="9939784"/>